<evidence type="ECO:0000259" key="2">
    <source>
        <dbReference type="Pfam" id="PF01965"/>
    </source>
</evidence>
<accession>A0A0B8NKB5</accession>
<dbReference type="InterPro" id="IPR050325">
    <property type="entry name" value="Prot/Nucl_acid_deglycase"/>
</dbReference>
<keyword evidence="4" id="KW-1185">Reference proteome</keyword>
<dbReference type="AlphaFoldDB" id="A0A0B8NKB5"/>
<evidence type="ECO:0000256" key="1">
    <source>
        <dbReference type="ARBA" id="ARBA00022737"/>
    </source>
</evidence>
<dbReference type="InterPro" id="IPR006287">
    <property type="entry name" value="DJ-1"/>
</dbReference>
<dbReference type="InterPro" id="IPR002818">
    <property type="entry name" value="DJ-1/PfpI"/>
</dbReference>
<dbReference type="NCBIfam" id="TIGR01383">
    <property type="entry name" value="not_thiJ"/>
    <property type="match status" value="1"/>
</dbReference>
<comment type="caution">
    <text evidence="3">The sequence shown here is derived from an EMBL/GenBank/DDBJ whole genome shotgun (WGS) entry which is preliminary data.</text>
</comment>
<dbReference type="RefSeq" id="WP_261834911.1">
    <property type="nucleotide sequence ID" value="NZ_AP024881.1"/>
</dbReference>
<dbReference type="GO" id="GO:0005737">
    <property type="term" value="C:cytoplasm"/>
    <property type="evidence" value="ECO:0007669"/>
    <property type="project" value="UniProtKB-ARBA"/>
</dbReference>
<dbReference type="PANTHER" id="PTHR48094">
    <property type="entry name" value="PROTEIN/NUCLEIC ACID DEGLYCASE DJ-1-RELATED"/>
    <property type="match status" value="1"/>
</dbReference>
<evidence type="ECO:0000313" key="3">
    <source>
        <dbReference type="EMBL" id="GAM54546.1"/>
    </source>
</evidence>
<dbReference type="PANTHER" id="PTHR48094:SF12">
    <property type="entry name" value="PARKINSON DISEASE PROTEIN 7 HOMOLOG"/>
    <property type="match status" value="1"/>
</dbReference>
<dbReference type="SUPFAM" id="SSF52317">
    <property type="entry name" value="Class I glutamine amidotransferase-like"/>
    <property type="match status" value="1"/>
</dbReference>
<dbReference type="Proteomes" id="UP000031671">
    <property type="component" value="Unassembled WGS sequence"/>
</dbReference>
<keyword evidence="1" id="KW-0677">Repeat</keyword>
<evidence type="ECO:0000313" key="4">
    <source>
        <dbReference type="Proteomes" id="UP000031671"/>
    </source>
</evidence>
<dbReference type="Gene3D" id="3.40.50.880">
    <property type="match status" value="1"/>
</dbReference>
<reference evidence="3 4" key="1">
    <citation type="submission" date="2015-01" db="EMBL/GenBank/DDBJ databases">
        <title>Vibrio sp. C1 JCM 19231 whole genome shotgun sequence.</title>
        <authorList>
            <person name="Sawabe T."/>
            <person name="Meirelles P."/>
            <person name="Feng G."/>
            <person name="Sayaka M."/>
            <person name="Hattori M."/>
            <person name="Ohkuma M."/>
        </authorList>
    </citation>
    <scope>NUCLEOTIDE SEQUENCE [LARGE SCALE GENOMIC DNA]</scope>
    <source>
        <strain evidence="4">JCM 19231</strain>
    </source>
</reference>
<gene>
    <name evidence="3" type="ORF">JCM19231_5510</name>
</gene>
<protein>
    <submittedName>
        <fullName evidence="3">DJ-1/yajL/pfpI superfamily</fullName>
    </submittedName>
</protein>
<organism evidence="3 4">
    <name type="scientific">Vibrio ishigakensis</name>
    <dbReference type="NCBI Taxonomy" id="1481914"/>
    <lineage>
        <taxon>Bacteria</taxon>
        <taxon>Pseudomonadati</taxon>
        <taxon>Pseudomonadota</taxon>
        <taxon>Gammaproteobacteria</taxon>
        <taxon>Vibrionales</taxon>
        <taxon>Vibrionaceae</taxon>
        <taxon>Vibrio</taxon>
    </lineage>
</organism>
<reference evidence="3 4" key="2">
    <citation type="submission" date="2015-01" db="EMBL/GenBank/DDBJ databases">
        <authorList>
            <consortium name="NBRP consortium"/>
            <person name="Sawabe T."/>
            <person name="Meirelles P."/>
            <person name="Feng G."/>
            <person name="Sayaka M."/>
            <person name="Hattori M."/>
            <person name="Ohkuma M."/>
        </authorList>
    </citation>
    <scope>NUCLEOTIDE SEQUENCE [LARGE SCALE GENOMIC DNA]</scope>
    <source>
        <strain evidence="4">JCM 19231</strain>
    </source>
</reference>
<dbReference type="Pfam" id="PF01965">
    <property type="entry name" value="DJ-1_PfpI"/>
    <property type="match status" value="1"/>
</dbReference>
<proteinExistence type="predicted"/>
<sequence length="201" mass="22106">MTIKALVPIAPGTEEMEAITIIDTLIRADYEVTIASADFEGKLTFDGSRGIPLTAHKKLVEVADEEFDVIALPGGVGGAEVFRDSILLIEMIKQQKYDGRLNAAICASPALVLQHHDIYPESLMTCHPSFKSHIPEDLWRQKRVTYDINNKLLTSQGPASAFEFAIEIITLLSGKAHAWKVAEPMVPLPNLNISDLGEKRV</sequence>
<dbReference type="EMBL" id="BBRZ01000005">
    <property type="protein sequence ID" value="GAM54546.1"/>
    <property type="molecule type" value="Genomic_DNA"/>
</dbReference>
<dbReference type="CDD" id="cd03135">
    <property type="entry name" value="GATase1_DJ-1"/>
    <property type="match status" value="1"/>
</dbReference>
<name>A0A0B8NKB5_9VIBR</name>
<dbReference type="InterPro" id="IPR029062">
    <property type="entry name" value="Class_I_gatase-like"/>
</dbReference>
<feature type="domain" description="DJ-1/PfpI" evidence="2">
    <location>
        <begin position="4"/>
        <end position="170"/>
    </location>
</feature>
<dbReference type="FunFam" id="3.40.50.880:FF:000015">
    <property type="entry name" value="Protein DJ-1 homolog C"/>
    <property type="match status" value="1"/>
</dbReference>